<evidence type="ECO:0000256" key="1">
    <source>
        <dbReference type="SAM" id="MobiDB-lite"/>
    </source>
</evidence>
<organism evidence="3 4">
    <name type="scientific">Hevea brasiliensis</name>
    <name type="common">Para rubber tree</name>
    <name type="synonym">Siphonia brasiliensis</name>
    <dbReference type="NCBI Taxonomy" id="3981"/>
    <lineage>
        <taxon>Eukaryota</taxon>
        <taxon>Viridiplantae</taxon>
        <taxon>Streptophyta</taxon>
        <taxon>Embryophyta</taxon>
        <taxon>Tracheophyta</taxon>
        <taxon>Spermatophyta</taxon>
        <taxon>Magnoliopsida</taxon>
        <taxon>eudicotyledons</taxon>
        <taxon>Gunneridae</taxon>
        <taxon>Pentapetalae</taxon>
        <taxon>rosids</taxon>
        <taxon>fabids</taxon>
        <taxon>Malpighiales</taxon>
        <taxon>Euphorbiaceae</taxon>
        <taxon>Crotonoideae</taxon>
        <taxon>Micrandreae</taxon>
        <taxon>Hevea</taxon>
    </lineage>
</organism>
<sequence>MEIITEEPELEPQPLKGKKEPTLPSKNPKPKPEHRTRTQNNPFIFWFYFTLSVSLITLRQHYSTGRTIKVQLAQNLPPTENFAVESRCKGYVTKKVLIIMDWVLVLSFRKSIDLLGFKEIHGIVFDLPGNGFSDKILDAYGLINEKGLFWVFDNMVETGEVPYEEIMSHYNKLKSVDKPVALRTEEFWSNLGMVANWVLENSNLVRSITLSDTGSKPALPLRALKMPVTREVVLGSNFAYEKLIRLCCSKRIGGLDLETHRVILKGRNVRRAVVDAGKKLNSSFSVAECGGLDGIKEVPIQVIWSNSWVAAALPHAKFVSHSGGRWPQEDATDELADILVEFVSSLPKSVRKTVMVTVTVAMITITVMLMQLGTWMGHLI</sequence>
<dbReference type="InterPro" id="IPR029058">
    <property type="entry name" value="AB_hydrolase_fold"/>
</dbReference>
<evidence type="ECO:0000313" key="3">
    <source>
        <dbReference type="EMBL" id="KAJ9128558.1"/>
    </source>
</evidence>
<dbReference type="Proteomes" id="UP001174677">
    <property type="component" value="Unassembled WGS sequence"/>
</dbReference>
<evidence type="ECO:0000256" key="2">
    <source>
        <dbReference type="SAM" id="Phobius"/>
    </source>
</evidence>
<name>A0ABQ9K9C2_HEVBR</name>
<feature type="transmembrane region" description="Helical" evidence="2">
    <location>
        <begin position="354"/>
        <end position="376"/>
    </location>
</feature>
<accession>A0ABQ9K9C2</accession>
<reference evidence="3 4" key="1">
    <citation type="journal article" date="2023" name="Plant Biotechnol. J.">
        <title>Chromosome-level wild Hevea brasiliensis genome provides new tools for genomic-assisted breeding and valuable loci to elevate rubber yield.</title>
        <authorList>
            <person name="Cheng H."/>
            <person name="Song X."/>
            <person name="Hu Y."/>
            <person name="Wu T."/>
            <person name="Yang Q."/>
            <person name="An Z."/>
            <person name="Feng S."/>
            <person name="Deng Z."/>
            <person name="Wu W."/>
            <person name="Zeng X."/>
            <person name="Tu M."/>
            <person name="Wang X."/>
            <person name="Huang H."/>
        </authorList>
    </citation>
    <scope>NUCLEOTIDE SEQUENCE [LARGE SCALE GENOMIC DNA]</scope>
    <source>
        <strain evidence="3">MT/VB/25A 57/8</strain>
    </source>
</reference>
<gene>
    <name evidence="3" type="ORF">P3X46_034875</name>
</gene>
<keyword evidence="2" id="KW-0812">Transmembrane</keyword>
<feature type="region of interest" description="Disordered" evidence="1">
    <location>
        <begin position="1"/>
        <end position="37"/>
    </location>
</feature>
<protein>
    <submittedName>
        <fullName evidence="3">Uncharacterized protein</fullName>
    </submittedName>
</protein>
<dbReference type="EMBL" id="JARPOI010000533">
    <property type="protein sequence ID" value="KAJ9128558.1"/>
    <property type="molecule type" value="Genomic_DNA"/>
</dbReference>
<keyword evidence="2" id="KW-0472">Membrane</keyword>
<dbReference type="SUPFAM" id="SSF53474">
    <property type="entry name" value="alpha/beta-Hydrolases"/>
    <property type="match status" value="1"/>
</dbReference>
<dbReference type="Gene3D" id="3.40.50.1820">
    <property type="entry name" value="alpha/beta hydrolase"/>
    <property type="match status" value="1"/>
</dbReference>
<proteinExistence type="predicted"/>
<feature type="compositionally biased region" description="Acidic residues" evidence="1">
    <location>
        <begin position="1"/>
        <end position="10"/>
    </location>
</feature>
<keyword evidence="2" id="KW-1133">Transmembrane helix</keyword>
<keyword evidence="4" id="KW-1185">Reference proteome</keyword>
<comment type="caution">
    <text evidence="3">The sequence shown here is derived from an EMBL/GenBank/DDBJ whole genome shotgun (WGS) entry which is preliminary data.</text>
</comment>
<evidence type="ECO:0000313" key="4">
    <source>
        <dbReference type="Proteomes" id="UP001174677"/>
    </source>
</evidence>